<comment type="catalytic activity">
    <reaction evidence="8">
        <text>3-dehydro-D-erythronate + ATP = 3-dehydro-4-O-phospho-D-erythronate + ADP + H(+)</text>
        <dbReference type="Rhea" id="RHEA:52556"/>
        <dbReference type="ChEBI" id="CHEBI:15378"/>
        <dbReference type="ChEBI" id="CHEBI:30616"/>
        <dbReference type="ChEBI" id="CHEBI:57958"/>
        <dbReference type="ChEBI" id="CHEBI:136593"/>
        <dbReference type="ChEBI" id="CHEBI:456216"/>
        <dbReference type="EC" id="2.7.1.217"/>
    </reaction>
</comment>
<evidence type="ECO:0000256" key="1">
    <source>
        <dbReference type="ARBA" id="ARBA00005715"/>
    </source>
</evidence>
<feature type="domain" description="Four-carbon acid sugar kinase N-terminal" evidence="13">
    <location>
        <begin position="10"/>
        <end position="239"/>
    </location>
</feature>
<organism evidence="15 16">
    <name type="scientific">Paraburkholderia bengalensis</name>
    <dbReference type="NCBI Taxonomy" id="2747562"/>
    <lineage>
        <taxon>Bacteria</taxon>
        <taxon>Pseudomonadati</taxon>
        <taxon>Pseudomonadota</taxon>
        <taxon>Betaproteobacteria</taxon>
        <taxon>Burkholderiales</taxon>
        <taxon>Burkholderiaceae</taxon>
        <taxon>Paraburkholderia</taxon>
    </lineage>
</organism>
<evidence type="ECO:0000256" key="7">
    <source>
        <dbReference type="ARBA" id="ARBA00035898"/>
    </source>
</evidence>
<protein>
    <recommendedName>
        <fullName evidence="11">3-oxo-tetronate kinase</fullName>
        <ecNumber evidence="10">2.7.1.217</ecNumber>
    </recommendedName>
    <alternativeName>
        <fullName evidence="12">3-dehydrotetronate 4-kinase</fullName>
    </alternativeName>
</protein>
<comment type="caution">
    <text evidence="15">The sequence shown here is derived from an EMBL/GenBank/DDBJ whole genome shotgun (WGS) entry which is preliminary data.</text>
</comment>
<evidence type="ECO:0000256" key="2">
    <source>
        <dbReference type="ARBA" id="ARBA00022679"/>
    </source>
</evidence>
<comment type="function">
    <text evidence="9">Catalyzes the ATP-dependent phosphorylation of 3-oxo-tetronate to 3-oxo-tetronate 4-phosphate.</text>
</comment>
<dbReference type="EMBL" id="JACFYJ010000012">
    <property type="protein sequence ID" value="MEI5997638.1"/>
    <property type="molecule type" value="Genomic_DNA"/>
</dbReference>
<keyword evidence="6" id="KW-0119">Carbohydrate metabolism</keyword>
<dbReference type="Gene3D" id="3.40.980.20">
    <property type="entry name" value="Four-carbon acid sugar kinase, nucleotide binding domain"/>
    <property type="match status" value="1"/>
</dbReference>
<proteinExistence type="inferred from homology"/>
<evidence type="ECO:0000256" key="4">
    <source>
        <dbReference type="ARBA" id="ARBA00022777"/>
    </source>
</evidence>
<evidence type="ECO:0000256" key="9">
    <source>
        <dbReference type="ARBA" id="ARBA00037335"/>
    </source>
</evidence>
<name>A0ABU8IQQ2_9BURK</name>
<dbReference type="InterPro" id="IPR031475">
    <property type="entry name" value="NBD_C"/>
</dbReference>
<evidence type="ECO:0000313" key="16">
    <source>
        <dbReference type="Proteomes" id="UP001386437"/>
    </source>
</evidence>
<dbReference type="Proteomes" id="UP001386437">
    <property type="component" value="Unassembled WGS sequence"/>
</dbReference>
<evidence type="ECO:0000256" key="10">
    <source>
        <dbReference type="ARBA" id="ARBA00039095"/>
    </source>
</evidence>
<evidence type="ECO:0000256" key="3">
    <source>
        <dbReference type="ARBA" id="ARBA00022741"/>
    </source>
</evidence>
<evidence type="ECO:0000256" key="6">
    <source>
        <dbReference type="ARBA" id="ARBA00023277"/>
    </source>
</evidence>
<dbReference type="Pfam" id="PF17042">
    <property type="entry name" value="NBD_C"/>
    <property type="match status" value="1"/>
</dbReference>
<keyword evidence="2" id="KW-0808">Transferase</keyword>
<dbReference type="NCBIfam" id="NF043035">
    <property type="entry name" value="OxoTetrKin"/>
    <property type="match status" value="1"/>
</dbReference>
<reference evidence="15 16" key="1">
    <citation type="journal article" date="2022" name="Arch. Microbiol.">
        <title>Paraburkholderia bengalensis sp. nov. isolated from roots of Oryza sativa, IR64.</title>
        <authorList>
            <person name="Nag P."/>
            <person name="Mondal N."/>
            <person name="Sarkar J."/>
            <person name="Das S."/>
        </authorList>
    </citation>
    <scope>NUCLEOTIDE SEQUENCE [LARGE SCALE GENOMIC DNA]</scope>
    <source>
        <strain evidence="15 16">IR64_4_BI</strain>
    </source>
</reference>
<comment type="similarity">
    <text evidence="1">Belongs to the four-carbon acid sugar kinase family.</text>
</comment>
<evidence type="ECO:0000256" key="11">
    <source>
        <dbReference type="ARBA" id="ARBA00039461"/>
    </source>
</evidence>
<keyword evidence="4 15" id="KW-0418">Kinase</keyword>
<keyword evidence="16" id="KW-1185">Reference proteome</keyword>
<accession>A0ABU8IQQ2</accession>
<dbReference type="InterPro" id="IPR010737">
    <property type="entry name" value="4-carb_acid_sugar_kinase_N"/>
</dbReference>
<evidence type="ECO:0000259" key="14">
    <source>
        <dbReference type="Pfam" id="PF17042"/>
    </source>
</evidence>
<dbReference type="Pfam" id="PF07005">
    <property type="entry name" value="SBD_N"/>
    <property type="match status" value="1"/>
</dbReference>
<evidence type="ECO:0000256" key="5">
    <source>
        <dbReference type="ARBA" id="ARBA00022840"/>
    </source>
</evidence>
<evidence type="ECO:0000259" key="13">
    <source>
        <dbReference type="Pfam" id="PF07005"/>
    </source>
</evidence>
<dbReference type="EC" id="2.7.1.217" evidence="10"/>
<dbReference type="GO" id="GO:0016301">
    <property type="term" value="F:kinase activity"/>
    <property type="evidence" value="ECO:0007669"/>
    <property type="project" value="UniProtKB-KW"/>
</dbReference>
<evidence type="ECO:0000256" key="12">
    <source>
        <dbReference type="ARBA" id="ARBA00041377"/>
    </source>
</evidence>
<evidence type="ECO:0000313" key="15">
    <source>
        <dbReference type="EMBL" id="MEI5997638.1"/>
    </source>
</evidence>
<feature type="domain" description="Four-carbon acid sugar kinase nucleotide binding" evidence="14">
    <location>
        <begin position="267"/>
        <end position="426"/>
    </location>
</feature>
<sequence>MTNAAHKPLLGCIADDFTGATDLANMLVRGGMRTVQTIGVPAAGSHIEADALVVALKSRTIDAADAVAQSLAALEWLRAQGCRQFFFKYCSTFDSTDKGNIGPVADALLDAVSPIGGGTPFTIACPAFPENGRTIYRGHLFVGDVLLNESGMEHHPLTPMTDANLVRVLQRQTRSKVGLVRYDAIAQGVDTVRNAIDALRRDGVRMAIADAVSDADLYTLGEACADLPLITGGSGVALGLPANFRRAGLLADAADAGELPRIEGLSAVLAGSASKATNAQVASWRESRPAFRIDPIAAARGEAVVEQALTFAREHMNAPQPQPVLIYATATPDEVKATQNALGVAQAGELVERTLAAIARGLRDLGVRRFVVAGGETSGAVVQALGVRMLRIGRQIDPGVPATATIGDDPLALALKSGNFGAVDFFAKALRHLEGGAQ</sequence>
<dbReference type="InterPro" id="IPR042213">
    <property type="entry name" value="NBD_C_sf"/>
</dbReference>
<comment type="catalytic activity">
    <reaction evidence="7">
        <text>3-dehydro-L-erythronate + ATP = 3-dehydro-4-O-phospho-L-erythronate + ADP + H(+)</text>
        <dbReference type="Rhea" id="RHEA:52552"/>
        <dbReference type="ChEBI" id="CHEBI:15378"/>
        <dbReference type="ChEBI" id="CHEBI:30616"/>
        <dbReference type="ChEBI" id="CHEBI:136592"/>
        <dbReference type="ChEBI" id="CHEBI:136670"/>
        <dbReference type="ChEBI" id="CHEBI:456216"/>
        <dbReference type="EC" id="2.7.1.217"/>
    </reaction>
</comment>
<dbReference type="InterPro" id="IPR037051">
    <property type="entry name" value="4-carb_acid_sugar_kinase_N_sf"/>
</dbReference>
<dbReference type="RefSeq" id="WP_336597889.1">
    <property type="nucleotide sequence ID" value="NZ_JACFYJ010000012.1"/>
</dbReference>
<keyword evidence="3" id="KW-0547">Nucleotide-binding</keyword>
<dbReference type="SUPFAM" id="SSF142764">
    <property type="entry name" value="YgbK-like"/>
    <property type="match status" value="1"/>
</dbReference>
<evidence type="ECO:0000256" key="8">
    <source>
        <dbReference type="ARBA" id="ARBA00036346"/>
    </source>
</evidence>
<dbReference type="InterPro" id="IPR050007">
    <property type="entry name" value="OtnK"/>
</dbReference>
<gene>
    <name evidence="15" type="ORF">H3V53_10600</name>
</gene>
<dbReference type="Gene3D" id="3.40.50.10840">
    <property type="entry name" value="Putative sugar-binding, N-terminal domain"/>
    <property type="match status" value="1"/>
</dbReference>
<keyword evidence="5" id="KW-0067">ATP-binding</keyword>